<feature type="compositionally biased region" description="Polar residues" evidence="1">
    <location>
        <begin position="317"/>
        <end position="326"/>
    </location>
</feature>
<dbReference type="EMBL" id="SWKU01000003">
    <property type="protein sequence ID" value="KAF3008849.1"/>
    <property type="molecule type" value="Genomic_DNA"/>
</dbReference>
<sequence>MSRALLNQNVHESTDPALALVREKASAAVDGDGHSDDPVIKHSMYPQLNGKRRLELEAAAHAQSVMVNEESSETRTHDNTGRSRRLVYKWRVPSHEDQIDGEEPQSRSKLASESHLTKDPSRASKRSSLPADEYQILTRRQRMQHAREVMEAHYAQAHLAHFENTGIRHGMMQAFSVRNTERRRISKMQFAVRKALCADLDILNGDFMLAFHQRAEGVRFSGMSDVDGVPIDEHMMYEFIRMYQDAQNAADLLHTSSIQSRKPAKRTWIDERYKRMRQAALARERADGVETVDAEITTKQPALVSTFSWGSGDESDTGMQNRPSHS</sequence>
<feature type="compositionally biased region" description="Basic and acidic residues" evidence="1">
    <location>
        <begin position="93"/>
        <end position="122"/>
    </location>
</feature>
<dbReference type="Proteomes" id="UP000801428">
    <property type="component" value="Unassembled WGS sequence"/>
</dbReference>
<evidence type="ECO:0000313" key="3">
    <source>
        <dbReference type="Proteomes" id="UP000801428"/>
    </source>
</evidence>
<reference evidence="2" key="1">
    <citation type="submission" date="2019-04" db="EMBL/GenBank/DDBJ databases">
        <title>Sequencing of skin fungus with MAO and IRED activity.</title>
        <authorList>
            <person name="Marsaioli A.J."/>
            <person name="Bonatto J.M.C."/>
            <person name="Reis Junior O."/>
        </authorList>
    </citation>
    <scope>NUCLEOTIDE SEQUENCE</scope>
    <source>
        <strain evidence="2">30M1</strain>
    </source>
</reference>
<feature type="region of interest" description="Disordered" evidence="1">
    <location>
        <begin position="305"/>
        <end position="326"/>
    </location>
</feature>
<evidence type="ECO:0000256" key="1">
    <source>
        <dbReference type="SAM" id="MobiDB-lite"/>
    </source>
</evidence>
<dbReference type="AlphaFoldDB" id="A0A9P4TMQ8"/>
<feature type="region of interest" description="Disordered" evidence="1">
    <location>
        <begin position="65"/>
        <end position="134"/>
    </location>
</feature>
<protein>
    <submittedName>
        <fullName evidence="2">Uncharacterized protein</fullName>
    </submittedName>
</protein>
<name>A0A9P4TMQ8_CURKU</name>
<accession>A0A9P4TMQ8</accession>
<evidence type="ECO:0000313" key="2">
    <source>
        <dbReference type="EMBL" id="KAF3008849.1"/>
    </source>
</evidence>
<organism evidence="2 3">
    <name type="scientific">Curvularia kusanoi</name>
    <name type="common">Cochliobolus kusanoi</name>
    <dbReference type="NCBI Taxonomy" id="90978"/>
    <lineage>
        <taxon>Eukaryota</taxon>
        <taxon>Fungi</taxon>
        <taxon>Dikarya</taxon>
        <taxon>Ascomycota</taxon>
        <taxon>Pezizomycotina</taxon>
        <taxon>Dothideomycetes</taxon>
        <taxon>Pleosporomycetidae</taxon>
        <taxon>Pleosporales</taxon>
        <taxon>Pleosporineae</taxon>
        <taxon>Pleosporaceae</taxon>
        <taxon>Curvularia</taxon>
    </lineage>
</organism>
<comment type="caution">
    <text evidence="2">The sequence shown here is derived from an EMBL/GenBank/DDBJ whole genome shotgun (WGS) entry which is preliminary data.</text>
</comment>
<proteinExistence type="predicted"/>
<feature type="compositionally biased region" description="Basic and acidic residues" evidence="1">
    <location>
        <begin position="72"/>
        <end position="81"/>
    </location>
</feature>
<gene>
    <name evidence="2" type="ORF">E8E13_010894</name>
</gene>
<dbReference type="OrthoDB" id="3792236at2759"/>
<keyword evidence="3" id="KW-1185">Reference proteome</keyword>